<dbReference type="PANTHER" id="PTHR11579">
    <property type="entry name" value="PROTEIN-L-ISOASPARTATE O-METHYLTRANSFERASE"/>
    <property type="match status" value="1"/>
</dbReference>
<dbReference type="EMBL" id="JBHRTI010000010">
    <property type="protein sequence ID" value="MFC3148925.1"/>
    <property type="molecule type" value="Genomic_DNA"/>
</dbReference>
<dbReference type="PANTHER" id="PTHR11579:SF18">
    <property type="entry name" value="PROTEIN-L-ISOASPARTATE O-METHYLTRANSFERASE"/>
    <property type="match status" value="1"/>
</dbReference>
<organism evidence="4 5">
    <name type="scientific">Piscinibacterium candidicorallinum</name>
    <dbReference type="NCBI Taxonomy" id="1793872"/>
    <lineage>
        <taxon>Bacteria</taxon>
        <taxon>Pseudomonadati</taxon>
        <taxon>Pseudomonadota</taxon>
        <taxon>Betaproteobacteria</taxon>
        <taxon>Burkholderiales</taxon>
        <taxon>Piscinibacterium</taxon>
    </lineage>
</organism>
<keyword evidence="5" id="KW-1185">Reference proteome</keyword>
<evidence type="ECO:0000256" key="2">
    <source>
        <dbReference type="ARBA" id="ARBA00013346"/>
    </source>
</evidence>
<evidence type="ECO:0000313" key="5">
    <source>
        <dbReference type="Proteomes" id="UP001595556"/>
    </source>
</evidence>
<name>A0ABV7H9Z2_9BURK</name>
<accession>A0ABV7H9Z2</accession>
<dbReference type="InterPro" id="IPR029063">
    <property type="entry name" value="SAM-dependent_MTases_sf"/>
</dbReference>
<evidence type="ECO:0000256" key="1">
    <source>
        <dbReference type="ARBA" id="ARBA00005369"/>
    </source>
</evidence>
<dbReference type="SUPFAM" id="SSF53335">
    <property type="entry name" value="S-adenosyl-L-methionine-dependent methyltransferases"/>
    <property type="match status" value="1"/>
</dbReference>
<gene>
    <name evidence="4" type="ORF">ACFOEN_14960</name>
</gene>
<comment type="caution">
    <text evidence="4">The sequence shown here is derived from an EMBL/GenBank/DDBJ whole genome shotgun (WGS) entry which is preliminary data.</text>
</comment>
<comment type="similarity">
    <text evidence="1">Belongs to the methyltransferase superfamily. L-isoaspartyl/D-aspartyl protein methyltransferase family.</text>
</comment>
<reference evidence="5" key="1">
    <citation type="journal article" date="2019" name="Int. J. Syst. Evol. Microbiol.">
        <title>The Global Catalogue of Microorganisms (GCM) 10K type strain sequencing project: providing services to taxonomists for standard genome sequencing and annotation.</title>
        <authorList>
            <consortium name="The Broad Institute Genomics Platform"/>
            <consortium name="The Broad Institute Genome Sequencing Center for Infectious Disease"/>
            <person name="Wu L."/>
            <person name="Ma J."/>
        </authorList>
    </citation>
    <scope>NUCLEOTIDE SEQUENCE [LARGE SCALE GENOMIC DNA]</scope>
    <source>
        <strain evidence="5">KCTC 52168</strain>
    </source>
</reference>
<dbReference type="RefSeq" id="WP_377305292.1">
    <property type="nucleotide sequence ID" value="NZ_CP180191.1"/>
</dbReference>
<evidence type="ECO:0000256" key="3">
    <source>
        <dbReference type="ARBA" id="ARBA00030757"/>
    </source>
</evidence>
<dbReference type="CDD" id="cd02440">
    <property type="entry name" value="AdoMet_MTases"/>
    <property type="match status" value="1"/>
</dbReference>
<dbReference type="Pfam" id="PF01135">
    <property type="entry name" value="PCMT"/>
    <property type="match status" value="1"/>
</dbReference>
<dbReference type="Gene3D" id="3.40.50.150">
    <property type="entry name" value="Vaccinia Virus protein VP39"/>
    <property type="match status" value="1"/>
</dbReference>
<dbReference type="Proteomes" id="UP001595556">
    <property type="component" value="Unassembled WGS sequence"/>
</dbReference>
<dbReference type="InterPro" id="IPR000682">
    <property type="entry name" value="PCMT"/>
</dbReference>
<evidence type="ECO:0000313" key="4">
    <source>
        <dbReference type="EMBL" id="MFC3148925.1"/>
    </source>
</evidence>
<protein>
    <recommendedName>
        <fullName evidence="2">Protein-L-isoaspartate O-methyltransferase</fullName>
    </recommendedName>
    <alternativeName>
        <fullName evidence="3">Protein L-isoaspartyl methyltransferase</fullName>
    </alternativeName>
</protein>
<proteinExistence type="inferred from homology"/>
<sequence length="222" mass="24195">MNFEQARFNMIEQQIRTWEVLDQATLDTLAAVKREDFVPAPYRAMAFSDLEIPLNVDGAAPGEVMFAPKLEARLLQELTVKPTDTILEIGAGSGYMAALLASRGQTVQTWERQPALAAFARANLSRGGMSSVTVREGDGFAASHDANAFDVILLSGAVERLPEDLFKSLKLGGRFIAIVGQAPVMSAVLVTRTGEDQFTQVKLFETLTTLLVGGPTVERFRF</sequence>